<dbReference type="AlphaFoldDB" id="A0A0A8ZTS6"/>
<name>A0A0A8ZTS6_ARUDO</name>
<dbReference type="EMBL" id="GBRH01255704">
    <property type="protein sequence ID" value="JAD42191.1"/>
    <property type="molecule type" value="Transcribed_RNA"/>
</dbReference>
<evidence type="ECO:0000313" key="2">
    <source>
        <dbReference type="EMBL" id="JAD42191.1"/>
    </source>
</evidence>
<feature type="region of interest" description="Disordered" evidence="1">
    <location>
        <begin position="1"/>
        <end position="28"/>
    </location>
</feature>
<proteinExistence type="predicted"/>
<feature type="compositionally biased region" description="Polar residues" evidence="1">
    <location>
        <begin position="16"/>
        <end position="28"/>
    </location>
</feature>
<protein>
    <submittedName>
        <fullName evidence="2">SHL2</fullName>
    </submittedName>
</protein>
<organism evidence="2">
    <name type="scientific">Arundo donax</name>
    <name type="common">Giant reed</name>
    <name type="synonym">Donax arundinaceus</name>
    <dbReference type="NCBI Taxonomy" id="35708"/>
    <lineage>
        <taxon>Eukaryota</taxon>
        <taxon>Viridiplantae</taxon>
        <taxon>Streptophyta</taxon>
        <taxon>Embryophyta</taxon>
        <taxon>Tracheophyta</taxon>
        <taxon>Spermatophyta</taxon>
        <taxon>Magnoliopsida</taxon>
        <taxon>Liliopsida</taxon>
        <taxon>Poales</taxon>
        <taxon>Poaceae</taxon>
        <taxon>PACMAD clade</taxon>
        <taxon>Arundinoideae</taxon>
        <taxon>Arundineae</taxon>
        <taxon>Arundo</taxon>
    </lineage>
</organism>
<evidence type="ECO:0000256" key="1">
    <source>
        <dbReference type="SAM" id="MobiDB-lite"/>
    </source>
</evidence>
<reference evidence="2" key="1">
    <citation type="submission" date="2014-09" db="EMBL/GenBank/DDBJ databases">
        <authorList>
            <person name="Magalhaes I.L.F."/>
            <person name="Oliveira U."/>
            <person name="Santos F.R."/>
            <person name="Vidigal T.H.D.A."/>
            <person name="Brescovit A.D."/>
            <person name="Santos A.J."/>
        </authorList>
    </citation>
    <scope>NUCLEOTIDE SEQUENCE</scope>
    <source>
        <tissue evidence="2">Shoot tissue taken approximately 20 cm above the soil surface</tissue>
    </source>
</reference>
<sequence length="28" mass="2938">MSVVRIHGSSSSSRSNGTDSWISSSAVR</sequence>
<accession>A0A0A8ZTS6</accession>
<reference evidence="2" key="2">
    <citation type="journal article" date="2015" name="Data Brief">
        <title>Shoot transcriptome of the giant reed, Arundo donax.</title>
        <authorList>
            <person name="Barrero R.A."/>
            <person name="Guerrero F.D."/>
            <person name="Moolhuijzen P."/>
            <person name="Goolsby J.A."/>
            <person name="Tidwell J."/>
            <person name="Bellgard S.E."/>
            <person name="Bellgard M.I."/>
        </authorList>
    </citation>
    <scope>NUCLEOTIDE SEQUENCE</scope>
    <source>
        <tissue evidence="2">Shoot tissue taken approximately 20 cm above the soil surface</tissue>
    </source>
</reference>